<keyword evidence="2" id="KW-1185">Reference proteome</keyword>
<reference evidence="2" key="1">
    <citation type="journal article" date="2019" name="Int. J. Syst. Evol. Microbiol.">
        <title>The Global Catalogue of Microorganisms (GCM) 10K type strain sequencing project: providing services to taxonomists for standard genome sequencing and annotation.</title>
        <authorList>
            <consortium name="The Broad Institute Genomics Platform"/>
            <consortium name="The Broad Institute Genome Sequencing Center for Infectious Disease"/>
            <person name="Wu L."/>
            <person name="Ma J."/>
        </authorList>
    </citation>
    <scope>NUCLEOTIDE SEQUENCE [LARGE SCALE GENOMIC DNA]</scope>
    <source>
        <strain evidence="2">KACC 12633</strain>
    </source>
</reference>
<dbReference type="Pfam" id="PF01263">
    <property type="entry name" value="Aldose_epim"/>
    <property type="match status" value="1"/>
</dbReference>
<dbReference type="SUPFAM" id="SSF74650">
    <property type="entry name" value="Galactose mutarotase-like"/>
    <property type="match status" value="1"/>
</dbReference>
<organism evidence="1 2">
    <name type="scientific">Kaistia terrae</name>
    <dbReference type="NCBI Taxonomy" id="537017"/>
    <lineage>
        <taxon>Bacteria</taxon>
        <taxon>Pseudomonadati</taxon>
        <taxon>Pseudomonadota</taxon>
        <taxon>Alphaproteobacteria</taxon>
        <taxon>Hyphomicrobiales</taxon>
        <taxon>Kaistiaceae</taxon>
        <taxon>Kaistia</taxon>
    </lineage>
</organism>
<gene>
    <name evidence="1" type="ORF">ACFPP9_25955</name>
</gene>
<evidence type="ECO:0000313" key="2">
    <source>
        <dbReference type="Proteomes" id="UP001596150"/>
    </source>
</evidence>
<dbReference type="RefSeq" id="WP_266346029.1">
    <property type="nucleotide sequence ID" value="NZ_JAPKNH010000012.1"/>
</dbReference>
<dbReference type="Proteomes" id="UP001596150">
    <property type="component" value="Unassembled WGS sequence"/>
</dbReference>
<comment type="caution">
    <text evidence="1">The sequence shown here is derived from an EMBL/GenBank/DDBJ whole genome shotgun (WGS) entry which is preliminary data.</text>
</comment>
<dbReference type="EMBL" id="JBHSML010000033">
    <property type="protein sequence ID" value="MFC5519235.1"/>
    <property type="molecule type" value="Genomic_DNA"/>
</dbReference>
<proteinExistence type="predicted"/>
<protein>
    <submittedName>
        <fullName evidence="1">Uncharacterized protein</fullName>
    </submittedName>
</protein>
<dbReference type="InterPro" id="IPR008183">
    <property type="entry name" value="Aldose_1/G6P_1-epimerase"/>
</dbReference>
<evidence type="ECO:0000313" key="1">
    <source>
        <dbReference type="EMBL" id="MFC5519235.1"/>
    </source>
</evidence>
<sequence>MADIVLGFDDVDAYVATDTYFGATCGRYGNSIRDGRFSLGGEEIQLRATITSIPSFEPRQHVLN</sequence>
<dbReference type="Gene3D" id="2.70.98.10">
    <property type="match status" value="1"/>
</dbReference>
<accession>A0ABW0Q3U3</accession>
<dbReference type="InterPro" id="IPR011013">
    <property type="entry name" value="Gal_mutarotase_sf_dom"/>
</dbReference>
<name>A0ABW0Q3U3_9HYPH</name>
<dbReference type="InterPro" id="IPR014718">
    <property type="entry name" value="GH-type_carb-bd"/>
</dbReference>